<dbReference type="AlphaFoldDB" id="A0A645CRN4"/>
<proteinExistence type="inferred from homology"/>
<comment type="similarity">
    <text evidence="1">Belongs to the metallo-dependent hydrolases superfamily.</text>
</comment>
<dbReference type="PANTHER" id="PTHR43569">
    <property type="entry name" value="AMIDOHYDROLASE"/>
    <property type="match status" value="1"/>
</dbReference>
<dbReference type="EMBL" id="VSSQ01029438">
    <property type="protein sequence ID" value="MPM79581.1"/>
    <property type="molecule type" value="Genomic_DNA"/>
</dbReference>
<feature type="domain" description="Amidohydrolase-related" evidence="2">
    <location>
        <begin position="7"/>
        <end position="124"/>
    </location>
</feature>
<evidence type="ECO:0000256" key="1">
    <source>
        <dbReference type="ARBA" id="ARBA00038310"/>
    </source>
</evidence>
<dbReference type="InterPro" id="IPR052350">
    <property type="entry name" value="Metallo-dep_Lactonases"/>
</dbReference>
<comment type="caution">
    <text evidence="3">The sequence shown here is derived from an EMBL/GenBank/DDBJ whole genome shotgun (WGS) entry which is preliminary data.</text>
</comment>
<gene>
    <name evidence="3" type="ORF">SDC9_126620</name>
</gene>
<sequence>MGPYAGHRDAVFADWKQQMQQIAALPNVFVKLGGLGMSVFGFPFHTRATPPTSRELAEAWGPYILTCIDLFGPERCMFESNFPVDKGSCSYQVLWNTFKRITQGMSADEKRHLYHDTAQRFYRL</sequence>
<evidence type="ECO:0000259" key="2">
    <source>
        <dbReference type="Pfam" id="PF04909"/>
    </source>
</evidence>
<reference evidence="3" key="1">
    <citation type="submission" date="2019-08" db="EMBL/GenBank/DDBJ databases">
        <authorList>
            <person name="Kucharzyk K."/>
            <person name="Murdoch R.W."/>
            <person name="Higgins S."/>
            <person name="Loffler F."/>
        </authorList>
    </citation>
    <scope>NUCLEOTIDE SEQUENCE</scope>
</reference>
<organism evidence="3">
    <name type="scientific">bioreactor metagenome</name>
    <dbReference type="NCBI Taxonomy" id="1076179"/>
    <lineage>
        <taxon>unclassified sequences</taxon>
        <taxon>metagenomes</taxon>
        <taxon>ecological metagenomes</taxon>
    </lineage>
</organism>
<dbReference type="PANTHER" id="PTHR43569:SF1">
    <property type="entry name" value="BLL3371 PROTEIN"/>
    <property type="match status" value="1"/>
</dbReference>
<accession>A0A645CRN4</accession>
<dbReference type="SUPFAM" id="SSF51556">
    <property type="entry name" value="Metallo-dependent hydrolases"/>
    <property type="match status" value="1"/>
</dbReference>
<dbReference type="InterPro" id="IPR032466">
    <property type="entry name" value="Metal_Hydrolase"/>
</dbReference>
<evidence type="ECO:0000313" key="3">
    <source>
        <dbReference type="EMBL" id="MPM79581.1"/>
    </source>
</evidence>
<protein>
    <recommendedName>
        <fullName evidence="2">Amidohydrolase-related domain-containing protein</fullName>
    </recommendedName>
</protein>
<dbReference type="GO" id="GO:0016787">
    <property type="term" value="F:hydrolase activity"/>
    <property type="evidence" value="ECO:0007669"/>
    <property type="project" value="InterPro"/>
</dbReference>
<dbReference type="InterPro" id="IPR006680">
    <property type="entry name" value="Amidohydro-rel"/>
</dbReference>
<name>A0A645CRN4_9ZZZZ</name>
<dbReference type="Gene3D" id="3.20.20.140">
    <property type="entry name" value="Metal-dependent hydrolases"/>
    <property type="match status" value="1"/>
</dbReference>
<dbReference type="Pfam" id="PF04909">
    <property type="entry name" value="Amidohydro_2"/>
    <property type="match status" value="1"/>
</dbReference>